<protein>
    <submittedName>
        <fullName evidence="1">Uncharacterized protein</fullName>
    </submittedName>
</protein>
<dbReference type="AlphaFoldDB" id="A0A7K1LBU3"/>
<comment type="caution">
    <text evidence="1">The sequence shown here is derived from an EMBL/GenBank/DDBJ whole genome shotgun (WGS) entry which is preliminary data.</text>
</comment>
<dbReference type="SUPFAM" id="SSF103473">
    <property type="entry name" value="MFS general substrate transporter"/>
    <property type="match status" value="1"/>
</dbReference>
<proteinExistence type="predicted"/>
<dbReference type="RefSeq" id="WP_156221122.1">
    <property type="nucleotide sequence ID" value="NZ_WOFH01000017.1"/>
</dbReference>
<name>A0A7K1LBU3_9ACTN</name>
<reference evidence="1 2" key="1">
    <citation type="submission" date="2019-11" db="EMBL/GenBank/DDBJ databases">
        <authorList>
            <person name="Cao P."/>
        </authorList>
    </citation>
    <scope>NUCLEOTIDE SEQUENCE [LARGE SCALE GENOMIC DNA]</scope>
    <source>
        <strain evidence="1 2">NEAU-AAG5</strain>
    </source>
</reference>
<accession>A0A7K1LBU3</accession>
<evidence type="ECO:0000313" key="2">
    <source>
        <dbReference type="Proteomes" id="UP000432015"/>
    </source>
</evidence>
<dbReference type="Proteomes" id="UP000432015">
    <property type="component" value="Unassembled WGS sequence"/>
</dbReference>
<sequence>MLVHTCAAQFMVVLDVSVVNVAPPSLQADLGFSTVDLRWAVNAATAVPPPGRAPGTPAPDAAA</sequence>
<gene>
    <name evidence="1" type="ORF">GNZ18_35670</name>
</gene>
<evidence type="ECO:0000313" key="1">
    <source>
        <dbReference type="EMBL" id="MUN41888.1"/>
    </source>
</evidence>
<dbReference type="EMBL" id="WOFH01000017">
    <property type="protein sequence ID" value="MUN41888.1"/>
    <property type="molecule type" value="Genomic_DNA"/>
</dbReference>
<organism evidence="1 2">
    <name type="scientific">Actinomadura litoris</name>
    <dbReference type="NCBI Taxonomy" id="2678616"/>
    <lineage>
        <taxon>Bacteria</taxon>
        <taxon>Bacillati</taxon>
        <taxon>Actinomycetota</taxon>
        <taxon>Actinomycetes</taxon>
        <taxon>Streptosporangiales</taxon>
        <taxon>Thermomonosporaceae</taxon>
        <taxon>Actinomadura</taxon>
    </lineage>
</organism>
<keyword evidence="2" id="KW-1185">Reference proteome</keyword>
<dbReference type="InterPro" id="IPR036259">
    <property type="entry name" value="MFS_trans_sf"/>
</dbReference>